<dbReference type="SMART" id="SM00220">
    <property type="entry name" value="S_TKc"/>
    <property type="match status" value="1"/>
</dbReference>
<name>A0A9P6WBV1_MAUEX</name>
<evidence type="ECO:0000256" key="2">
    <source>
        <dbReference type="ARBA" id="ARBA00018572"/>
    </source>
</evidence>
<evidence type="ECO:0000256" key="7">
    <source>
        <dbReference type="ARBA" id="ARBA00022840"/>
    </source>
</evidence>
<comment type="caution">
    <text evidence="14">The sequence shown here is derived from an EMBL/GenBank/DDBJ whole genome shotgun (WGS) entry which is preliminary data.</text>
</comment>
<evidence type="ECO:0000256" key="12">
    <source>
        <dbReference type="SAM" id="MobiDB-lite"/>
    </source>
</evidence>
<dbReference type="InterPro" id="IPR008271">
    <property type="entry name" value="Ser/Thr_kinase_AS"/>
</dbReference>
<dbReference type="GO" id="GO:0034045">
    <property type="term" value="C:phagophore assembly site membrane"/>
    <property type="evidence" value="ECO:0007669"/>
    <property type="project" value="TreeGrafter"/>
</dbReference>
<dbReference type="GO" id="GO:0005829">
    <property type="term" value="C:cytosol"/>
    <property type="evidence" value="ECO:0007669"/>
    <property type="project" value="TreeGrafter"/>
</dbReference>
<dbReference type="GO" id="GO:0015031">
    <property type="term" value="P:protein transport"/>
    <property type="evidence" value="ECO:0007669"/>
    <property type="project" value="UniProtKB-KW"/>
</dbReference>
<feature type="compositionally biased region" description="Polar residues" evidence="12">
    <location>
        <begin position="377"/>
        <end position="394"/>
    </location>
</feature>
<keyword evidence="6 14" id="KW-0418">Kinase</keyword>
<dbReference type="InterPro" id="IPR011009">
    <property type="entry name" value="Kinase-like_dom_sf"/>
</dbReference>
<dbReference type="FunFam" id="3.30.200.20:FF:000042">
    <property type="entry name" value="Aurora kinase A"/>
    <property type="match status" value="1"/>
</dbReference>
<evidence type="ECO:0000256" key="4">
    <source>
        <dbReference type="ARBA" id="ARBA00022679"/>
    </source>
</evidence>
<dbReference type="Pfam" id="PF00069">
    <property type="entry name" value="Pkinase"/>
    <property type="match status" value="1"/>
</dbReference>
<evidence type="ECO:0000256" key="5">
    <source>
        <dbReference type="ARBA" id="ARBA00022741"/>
    </source>
</evidence>
<evidence type="ECO:0000256" key="11">
    <source>
        <dbReference type="PROSITE-ProRule" id="PRU10141"/>
    </source>
</evidence>
<gene>
    <name evidence="14" type="primary">ATG1</name>
    <name evidence="14" type="ORF">C6P45_005351</name>
</gene>
<dbReference type="GO" id="GO:0010506">
    <property type="term" value="P:regulation of autophagy"/>
    <property type="evidence" value="ECO:0007669"/>
    <property type="project" value="InterPro"/>
</dbReference>
<dbReference type="SUPFAM" id="SSF56112">
    <property type="entry name" value="Protein kinase-like (PK-like)"/>
    <property type="match status" value="1"/>
</dbReference>
<evidence type="ECO:0000256" key="3">
    <source>
        <dbReference type="ARBA" id="ARBA00019599"/>
    </source>
</evidence>
<dbReference type="AlphaFoldDB" id="A0A9P6WBV1"/>
<dbReference type="PROSITE" id="PS50011">
    <property type="entry name" value="PROTEIN_KINASE_DOM"/>
    <property type="match status" value="1"/>
</dbReference>
<dbReference type="EC" id="2.7.11.1" evidence="1"/>
<keyword evidence="4" id="KW-0808">Transferase</keyword>
<keyword evidence="9" id="KW-0072">Autophagy</keyword>
<proteinExistence type="predicted"/>
<evidence type="ECO:0000256" key="10">
    <source>
        <dbReference type="ARBA" id="ARBA00030237"/>
    </source>
</evidence>
<dbReference type="PROSITE" id="PS00107">
    <property type="entry name" value="PROTEIN_KINASE_ATP"/>
    <property type="match status" value="1"/>
</dbReference>
<evidence type="ECO:0000256" key="1">
    <source>
        <dbReference type="ARBA" id="ARBA00012513"/>
    </source>
</evidence>
<keyword evidence="15" id="KW-1185">Reference proteome</keyword>
<evidence type="ECO:0000256" key="9">
    <source>
        <dbReference type="ARBA" id="ARBA00023006"/>
    </source>
</evidence>
<reference evidence="14 15" key="1">
    <citation type="submission" date="2020-11" db="EMBL/GenBank/DDBJ databases">
        <title>Kefir isolates.</title>
        <authorList>
            <person name="Marcisauskas S."/>
            <person name="Kim Y."/>
            <person name="Blasche S."/>
        </authorList>
    </citation>
    <scope>NUCLEOTIDE SEQUENCE [LARGE SCALE GENOMIC DNA]</scope>
    <source>
        <strain evidence="14 15">OG2</strain>
    </source>
</reference>
<organism evidence="14 15">
    <name type="scientific">Maudiozyma exigua</name>
    <name type="common">Yeast</name>
    <name type="synonym">Kazachstania exigua</name>
    <dbReference type="NCBI Taxonomy" id="34358"/>
    <lineage>
        <taxon>Eukaryota</taxon>
        <taxon>Fungi</taxon>
        <taxon>Dikarya</taxon>
        <taxon>Ascomycota</taxon>
        <taxon>Saccharomycotina</taxon>
        <taxon>Saccharomycetes</taxon>
        <taxon>Saccharomycetales</taxon>
        <taxon>Saccharomycetaceae</taxon>
        <taxon>Maudiozyma</taxon>
    </lineage>
</organism>
<evidence type="ECO:0000313" key="14">
    <source>
        <dbReference type="EMBL" id="KAG0667801.1"/>
    </source>
</evidence>
<feature type="region of interest" description="Disordered" evidence="12">
    <location>
        <begin position="377"/>
        <end position="408"/>
    </location>
</feature>
<dbReference type="GO" id="GO:0000422">
    <property type="term" value="P:autophagy of mitochondrion"/>
    <property type="evidence" value="ECO:0007669"/>
    <property type="project" value="TreeGrafter"/>
</dbReference>
<dbReference type="PANTHER" id="PTHR24348">
    <property type="entry name" value="SERINE/THREONINE-PROTEIN KINASE UNC-51-RELATED"/>
    <property type="match status" value="1"/>
</dbReference>
<dbReference type="Pfam" id="PF12063">
    <property type="entry name" value="ATG1-like_MIT1"/>
    <property type="match status" value="1"/>
</dbReference>
<feature type="binding site" evidence="11">
    <location>
        <position position="50"/>
    </location>
    <ligand>
        <name>ATP</name>
        <dbReference type="ChEBI" id="CHEBI:30616"/>
    </ligand>
</feature>
<dbReference type="GO" id="GO:0042594">
    <property type="term" value="P:response to starvation"/>
    <property type="evidence" value="ECO:0007669"/>
    <property type="project" value="TreeGrafter"/>
</dbReference>
<keyword evidence="5 11" id="KW-0547">Nucleotide-binding</keyword>
<evidence type="ECO:0000313" key="15">
    <source>
        <dbReference type="Proteomes" id="UP000750334"/>
    </source>
</evidence>
<dbReference type="GO" id="GO:0005776">
    <property type="term" value="C:autophagosome"/>
    <property type="evidence" value="ECO:0007669"/>
    <property type="project" value="TreeGrafter"/>
</dbReference>
<dbReference type="EMBL" id="PUHR01000091">
    <property type="protein sequence ID" value="KAG0667801.1"/>
    <property type="molecule type" value="Genomic_DNA"/>
</dbReference>
<sequence length="637" mass="72563">MSKLGNKDIAVPNVIANGKYTIEKEIGKGSFAIVYRGHLTIDINSHIAIKVVSKNKLKNKKLLENLEIEIAILKKIKHNHIVSLIDCERTQTDFYLIMEYCALGDLTFLIKKRKELIQKHPLLQEIFEFYPPPNQSHNGLHQAFILNYLQQLASALKFLRDKNLVHRDIKPQNLLLSTPLINYNDPKNFHELGYVGIYNLPILKIADFGFARFLPNSSMAETLCGSPLYMAPEILNYQKYNANADLWSVGTVLYEMCCGNPPFKASNHLELFKKIKKSNNHITFPSYFDNFNSNIINSQLIKIDELEFHEINQNLKNLINQLLTFDPKERLGFDEFFNNKLVNMDLTRFEIISTNIIETKSKDIQESNMFISEYLSTPKDTQERINTSPSNLPQERTAAGPPKNTPLKLNQRNLNTVNNSDLILEKEYVVVEKKSVEVNELADEVAQMGNKELTISTNNNNNSNNNNIGPSMNRSPSNNSNGSRRASLIERRLSINSLNPTNALSRALGIASIKLFGGTSPQQQQQTQLTKRPNSIFSTQTFNELTEKILLRINNEEDNALRTTIAPLDKITIQKLTPLEIIHILEIQAAKAFVIYSYAEVKNAQILPFIQHTTKRLSTGSCAIEDEEEEQEQDQEE</sequence>
<feature type="domain" description="Protein kinase" evidence="13">
    <location>
        <begin position="20"/>
        <end position="342"/>
    </location>
</feature>
<keyword evidence="8" id="KW-0653">Protein transport</keyword>
<keyword evidence="7 11" id="KW-0067">ATP-binding</keyword>
<keyword evidence="8" id="KW-0813">Transport</keyword>
<dbReference type="InterPro" id="IPR000719">
    <property type="entry name" value="Prot_kinase_dom"/>
</dbReference>
<dbReference type="GO" id="GO:0004674">
    <property type="term" value="F:protein serine/threonine kinase activity"/>
    <property type="evidence" value="ECO:0007669"/>
    <property type="project" value="UniProtKB-EC"/>
</dbReference>
<dbReference type="GO" id="GO:0005524">
    <property type="term" value="F:ATP binding"/>
    <property type="evidence" value="ECO:0007669"/>
    <property type="project" value="UniProtKB-UniRule"/>
</dbReference>
<dbReference type="GO" id="GO:0034727">
    <property type="term" value="P:piecemeal microautophagy of the nucleus"/>
    <property type="evidence" value="ECO:0007669"/>
    <property type="project" value="TreeGrafter"/>
</dbReference>
<dbReference type="Gene3D" id="1.10.510.10">
    <property type="entry name" value="Transferase(Phosphotransferase) domain 1"/>
    <property type="match status" value="1"/>
</dbReference>
<dbReference type="PROSITE" id="PS00108">
    <property type="entry name" value="PROTEIN_KINASE_ST"/>
    <property type="match status" value="1"/>
</dbReference>
<dbReference type="Proteomes" id="UP000750334">
    <property type="component" value="Unassembled WGS sequence"/>
</dbReference>
<accession>A0A9P6WBV1</accession>
<dbReference type="GO" id="GO:0061709">
    <property type="term" value="P:reticulophagy"/>
    <property type="evidence" value="ECO:0007669"/>
    <property type="project" value="TreeGrafter"/>
</dbReference>
<feature type="region of interest" description="Disordered" evidence="12">
    <location>
        <begin position="454"/>
        <end position="485"/>
    </location>
</feature>
<evidence type="ECO:0000256" key="8">
    <source>
        <dbReference type="ARBA" id="ARBA00022927"/>
    </source>
</evidence>
<evidence type="ECO:0000259" key="13">
    <source>
        <dbReference type="PROSITE" id="PS50011"/>
    </source>
</evidence>
<dbReference type="InterPro" id="IPR017441">
    <property type="entry name" value="Protein_kinase_ATP_BS"/>
</dbReference>
<dbReference type="GO" id="GO:0000045">
    <property type="term" value="P:autophagosome assembly"/>
    <property type="evidence" value="ECO:0007669"/>
    <property type="project" value="TreeGrafter"/>
</dbReference>
<dbReference type="InterPro" id="IPR045269">
    <property type="entry name" value="Atg1-like"/>
</dbReference>
<dbReference type="OrthoDB" id="346907at2759"/>
<protein>
    <recommendedName>
        <fullName evidence="2">Serine/threonine-protein kinase ATG1</fullName>
        <ecNumber evidence="1">2.7.11.1</ecNumber>
    </recommendedName>
    <alternativeName>
        <fullName evidence="10">Autophagy-related protein 1</fullName>
    </alternativeName>
    <alternativeName>
        <fullName evidence="3">Serine/threonine-protein kinase atg1</fullName>
    </alternativeName>
</protein>
<evidence type="ECO:0000256" key="6">
    <source>
        <dbReference type="ARBA" id="ARBA00022777"/>
    </source>
</evidence>
<dbReference type="Gene3D" id="3.30.200.20">
    <property type="entry name" value="Phosphorylase Kinase, domain 1"/>
    <property type="match status" value="1"/>
</dbReference>
<dbReference type="PANTHER" id="PTHR24348:SF22">
    <property type="entry name" value="NON-SPECIFIC SERINE_THREONINE PROTEIN KINASE"/>
    <property type="match status" value="1"/>
</dbReference>
<dbReference type="InterPro" id="IPR022708">
    <property type="entry name" value="Atg1-like_tMIT"/>
</dbReference>